<gene>
    <name evidence="4" type="ORF">F130042H8_10910</name>
</gene>
<evidence type="ECO:0000313" key="5">
    <source>
        <dbReference type="Proteomes" id="UP001600894"/>
    </source>
</evidence>
<dbReference type="Proteomes" id="UP001600894">
    <property type="component" value="Unassembled WGS sequence"/>
</dbReference>
<accession>A0ABQ0AVG8</accession>
<dbReference type="PANTHER" id="PTHR34216:SF3">
    <property type="entry name" value="POLY-BETA-1,6-N-ACETYL-D-GLUCOSAMINE N-DEACETYLASE"/>
    <property type="match status" value="1"/>
</dbReference>
<dbReference type="PANTHER" id="PTHR34216">
    <property type="match status" value="1"/>
</dbReference>
<name>A0ABQ0AVG8_9FIRM</name>
<protein>
    <submittedName>
        <fullName evidence="4">Polysaccharide deacetylase family protein</fullName>
    </submittedName>
</protein>
<dbReference type="InterPro" id="IPR011330">
    <property type="entry name" value="Glyco_hydro/deAcase_b/a-brl"/>
</dbReference>
<dbReference type="InterPro" id="IPR051398">
    <property type="entry name" value="Polysacch_Deacetylase"/>
</dbReference>
<evidence type="ECO:0000256" key="2">
    <source>
        <dbReference type="ARBA" id="ARBA00022729"/>
    </source>
</evidence>
<dbReference type="EMBL" id="BAABXL010000001">
    <property type="protein sequence ID" value="GAA6268031.1"/>
    <property type="molecule type" value="Genomic_DNA"/>
</dbReference>
<sequence>MDLYGNQPKLGVIYTCFPGGRHKALTMSYDDGREEDRRLVRLFNRYGIKGTFNINAGLKQEGRRIPLEEMRELYKGHEVACHTFQHPTIARCPIDQTAWQILWDRRLLEEHLGYPVRGLAYPNGSYDEEICRLLPSLGIRYGRTVGSTDKFEIPSDFTRWTATCHHNHRLLELGEEFAALYKRQYLYLMYVWGHSYEFTDRNNWELMETFCERMGGREDIWYATNIQIADYLEAARRVFFDVDGTMAVNPNACSIWFDIDGRITEVKGGETLRW</sequence>
<dbReference type="PROSITE" id="PS51677">
    <property type="entry name" value="NODB"/>
    <property type="match status" value="1"/>
</dbReference>
<dbReference type="Gene3D" id="3.20.20.370">
    <property type="entry name" value="Glycoside hydrolase/deacetylase"/>
    <property type="match status" value="1"/>
</dbReference>
<dbReference type="SUPFAM" id="SSF88713">
    <property type="entry name" value="Glycoside hydrolase/deacetylase"/>
    <property type="match status" value="1"/>
</dbReference>
<proteinExistence type="predicted"/>
<keyword evidence="2" id="KW-0732">Signal</keyword>
<evidence type="ECO:0000259" key="3">
    <source>
        <dbReference type="PROSITE" id="PS51677"/>
    </source>
</evidence>
<organism evidence="4 5">
    <name type="scientific">Enterocloster alcoholdehydrogenati</name>
    <dbReference type="NCBI Taxonomy" id="2547410"/>
    <lineage>
        <taxon>Bacteria</taxon>
        <taxon>Bacillati</taxon>
        <taxon>Bacillota</taxon>
        <taxon>Clostridia</taxon>
        <taxon>Lachnospirales</taxon>
        <taxon>Lachnospiraceae</taxon>
        <taxon>Enterocloster</taxon>
    </lineage>
</organism>
<reference evidence="4 5" key="1">
    <citation type="submission" date="2024-04" db="EMBL/GenBank/DDBJ databases">
        <title>Defined microbial consortia suppress multidrug-resistant proinflammatory Enterobacteriaceae via ecological control.</title>
        <authorList>
            <person name="Furuichi M."/>
            <person name="Kawaguchi T."/>
            <person name="Pust M."/>
            <person name="Yasuma K."/>
            <person name="Plichta D."/>
            <person name="Hasegawa N."/>
            <person name="Ohya T."/>
            <person name="Bhattarai S."/>
            <person name="Sasajima S."/>
            <person name="Aoto Y."/>
            <person name="Tuganbaev T."/>
            <person name="Yaginuma M."/>
            <person name="Ueda M."/>
            <person name="Okahashi N."/>
            <person name="Amafuji K."/>
            <person name="Kiridooshi Y."/>
            <person name="Sugita K."/>
            <person name="Strazar M."/>
            <person name="Skelly A."/>
            <person name="Suda W."/>
            <person name="Hattori M."/>
            <person name="Nakamoto N."/>
            <person name="Caballero S."/>
            <person name="Norman J."/>
            <person name="Olle B."/>
            <person name="Tanoue T."/>
            <person name="Arita M."/>
            <person name="Bucci V."/>
            <person name="Atarashi K."/>
            <person name="Xavier R."/>
            <person name="Honda K."/>
        </authorList>
    </citation>
    <scope>NUCLEOTIDE SEQUENCE [LARGE SCALE GENOMIC DNA]</scope>
    <source>
        <strain evidence="5">f13</strain>
    </source>
</reference>
<comment type="subcellular location">
    <subcellularLocation>
        <location evidence="1">Secreted</location>
    </subcellularLocation>
</comment>
<dbReference type="Pfam" id="PF01522">
    <property type="entry name" value="Polysacc_deac_1"/>
    <property type="match status" value="1"/>
</dbReference>
<dbReference type="InterPro" id="IPR002509">
    <property type="entry name" value="NODB_dom"/>
</dbReference>
<comment type="caution">
    <text evidence="4">The sequence shown here is derived from an EMBL/GenBank/DDBJ whole genome shotgun (WGS) entry which is preliminary data.</text>
</comment>
<evidence type="ECO:0000256" key="1">
    <source>
        <dbReference type="ARBA" id="ARBA00004613"/>
    </source>
</evidence>
<feature type="domain" description="NodB homology" evidence="3">
    <location>
        <begin position="23"/>
        <end position="274"/>
    </location>
</feature>
<dbReference type="CDD" id="cd10967">
    <property type="entry name" value="CE4_GLA_like_6s"/>
    <property type="match status" value="1"/>
</dbReference>
<keyword evidence="5" id="KW-1185">Reference proteome</keyword>
<evidence type="ECO:0000313" key="4">
    <source>
        <dbReference type="EMBL" id="GAA6268031.1"/>
    </source>
</evidence>
<dbReference type="RefSeq" id="WP_390469417.1">
    <property type="nucleotide sequence ID" value="NZ_BAABXL010000001.1"/>
</dbReference>